<dbReference type="EMBL" id="FZMP01000024">
    <property type="protein sequence ID" value="SNQ59494.1"/>
    <property type="molecule type" value="Genomic_DNA"/>
</dbReference>
<dbReference type="AlphaFoldDB" id="A0A284VJN6"/>
<organism evidence="2 3">
    <name type="scientific">Candidatus Methanoperedens nitratireducens</name>
    <dbReference type="NCBI Taxonomy" id="1392998"/>
    <lineage>
        <taxon>Archaea</taxon>
        <taxon>Methanobacteriati</taxon>
        <taxon>Methanobacteriota</taxon>
        <taxon>Stenosarchaea group</taxon>
        <taxon>Methanomicrobia</taxon>
        <taxon>Methanosarcinales</taxon>
        <taxon>ANME-2 cluster</taxon>
        <taxon>Candidatus Methanoperedentaceae</taxon>
        <taxon>Candidatus Methanoperedens</taxon>
    </lineage>
</organism>
<reference evidence="3" key="1">
    <citation type="submission" date="2017-06" db="EMBL/GenBank/DDBJ databases">
        <authorList>
            <person name="Cremers G."/>
        </authorList>
    </citation>
    <scope>NUCLEOTIDE SEQUENCE [LARGE SCALE GENOMIC DNA]</scope>
</reference>
<evidence type="ECO:0000313" key="3">
    <source>
        <dbReference type="Proteomes" id="UP000218615"/>
    </source>
</evidence>
<accession>A0A284VJN6</accession>
<dbReference type="NCBIfam" id="NF003287">
    <property type="entry name" value="PRK04286.1-1"/>
    <property type="match status" value="1"/>
</dbReference>
<evidence type="ECO:0000313" key="2">
    <source>
        <dbReference type="EMBL" id="SNQ59494.1"/>
    </source>
</evidence>
<proteinExistence type="inferred from homology"/>
<dbReference type="RefSeq" id="WP_096203859.1">
    <property type="nucleotide sequence ID" value="NZ_FZMP01000024.1"/>
</dbReference>
<gene>
    <name evidence="2" type="ORF">MNV_120061</name>
</gene>
<dbReference type="InterPro" id="IPR014426">
    <property type="entry name" value="UPF0282_hydrls"/>
</dbReference>
<comment type="similarity">
    <text evidence="1">Belongs to the UPF0282 family.</text>
</comment>
<dbReference type="Gene3D" id="3.60.15.10">
    <property type="entry name" value="Ribonuclease Z/Hydroxyacylglutathione hydrolase-like"/>
    <property type="match status" value="1"/>
</dbReference>
<dbReference type="OrthoDB" id="21331at2157"/>
<protein>
    <recommendedName>
        <fullName evidence="1">UPF0282 protein MNV_120061</fullName>
    </recommendedName>
</protein>
<dbReference type="InterPro" id="IPR036866">
    <property type="entry name" value="RibonucZ/Hydroxyglut_hydro"/>
</dbReference>
<name>A0A284VJN6_9EURY</name>
<dbReference type="PANTHER" id="PTHR43546:SF4">
    <property type="entry name" value="UPF0282 PROTEIN MJ1629"/>
    <property type="match status" value="1"/>
</dbReference>
<dbReference type="HAMAP" id="MF_01406">
    <property type="entry name" value="UPF0282"/>
    <property type="match status" value="1"/>
</dbReference>
<keyword evidence="3" id="KW-1185">Reference proteome</keyword>
<dbReference type="InterPro" id="IPR050114">
    <property type="entry name" value="UPF0173_UPF0282_UlaG_hydrolase"/>
</dbReference>
<evidence type="ECO:0000256" key="1">
    <source>
        <dbReference type="HAMAP-Rule" id="MF_01406"/>
    </source>
</evidence>
<dbReference type="CDD" id="cd06262">
    <property type="entry name" value="metallo-hydrolase-like_MBL-fold"/>
    <property type="match status" value="1"/>
</dbReference>
<dbReference type="Proteomes" id="UP000218615">
    <property type="component" value="Unassembled WGS sequence"/>
</dbReference>
<sequence>MDIIPIAADSLGTRSMATFIETGDCNICIDPAVSLGPRRYGLPPHPLEYRKRDEHRESIKKYAEESDVLILTHYHYDHHDPEFPDMYRDKTVFIKHPAENINRSQKGRAELFLKKIDGMPEKIEYADGRFFSFGDTSLRFSDAVFHGTGNRLGYVVETCIREGDESFVFTSDVEGPNTKEQTDFILKENPDVIYLDGPLSYMLGYRYSYESLAGAVENILRILNGTDVKKLIIDHHLLRDLNWKEKIARVFDAGKEVLTAAEFLGAGNNQLEARRKELFKDQPVRESTLERWEVEE</sequence>
<dbReference type="SUPFAM" id="SSF56281">
    <property type="entry name" value="Metallo-hydrolase/oxidoreductase"/>
    <property type="match status" value="1"/>
</dbReference>
<dbReference type="PIRSF" id="PIRSF004944">
    <property type="entry name" value="UCP004944_hydrls"/>
    <property type="match status" value="1"/>
</dbReference>
<dbReference type="PANTHER" id="PTHR43546">
    <property type="entry name" value="UPF0173 METAL-DEPENDENT HYDROLASE MJ1163-RELATED"/>
    <property type="match status" value="1"/>
</dbReference>